<accession>A0ACC0N353</accession>
<organism evidence="1 2">
    <name type="scientific">Rhododendron molle</name>
    <name type="common">Chinese azalea</name>
    <name type="synonym">Azalea mollis</name>
    <dbReference type="NCBI Taxonomy" id="49168"/>
    <lineage>
        <taxon>Eukaryota</taxon>
        <taxon>Viridiplantae</taxon>
        <taxon>Streptophyta</taxon>
        <taxon>Embryophyta</taxon>
        <taxon>Tracheophyta</taxon>
        <taxon>Spermatophyta</taxon>
        <taxon>Magnoliopsida</taxon>
        <taxon>eudicotyledons</taxon>
        <taxon>Gunneridae</taxon>
        <taxon>Pentapetalae</taxon>
        <taxon>asterids</taxon>
        <taxon>Ericales</taxon>
        <taxon>Ericaceae</taxon>
        <taxon>Ericoideae</taxon>
        <taxon>Rhodoreae</taxon>
        <taxon>Rhododendron</taxon>
    </lineage>
</organism>
<protein>
    <submittedName>
        <fullName evidence="1">Uncharacterized protein</fullName>
    </submittedName>
</protein>
<keyword evidence="2" id="KW-1185">Reference proteome</keyword>
<gene>
    <name evidence="1" type="ORF">RHMOL_Rhmol07G0182800</name>
</gene>
<dbReference type="Proteomes" id="UP001062846">
    <property type="component" value="Chromosome 7"/>
</dbReference>
<evidence type="ECO:0000313" key="1">
    <source>
        <dbReference type="EMBL" id="KAI8547281.1"/>
    </source>
</evidence>
<sequence>MNEEMINRLRVSFAHTTPLDNDSPPSNQIINGKNLVLSRTPTKKLTFKGAFVFQIAFQGKEVPLPTYATP</sequence>
<proteinExistence type="predicted"/>
<dbReference type="EMBL" id="CM046394">
    <property type="protein sequence ID" value="KAI8547281.1"/>
    <property type="molecule type" value="Genomic_DNA"/>
</dbReference>
<reference evidence="1" key="1">
    <citation type="submission" date="2022-02" db="EMBL/GenBank/DDBJ databases">
        <title>Plant Genome Project.</title>
        <authorList>
            <person name="Zhang R.-G."/>
        </authorList>
    </citation>
    <scope>NUCLEOTIDE SEQUENCE</scope>
    <source>
        <strain evidence="1">AT1</strain>
    </source>
</reference>
<evidence type="ECO:0000313" key="2">
    <source>
        <dbReference type="Proteomes" id="UP001062846"/>
    </source>
</evidence>
<name>A0ACC0N353_RHOML</name>
<comment type="caution">
    <text evidence="1">The sequence shown here is derived from an EMBL/GenBank/DDBJ whole genome shotgun (WGS) entry which is preliminary data.</text>
</comment>